<keyword evidence="4" id="KW-1185">Reference proteome</keyword>
<dbReference type="Gene3D" id="3.40.1000.10">
    <property type="entry name" value="Mog1/PsbP, alpha/beta/alpha sandwich"/>
    <property type="match status" value="1"/>
</dbReference>
<feature type="signal peptide" evidence="2">
    <location>
        <begin position="1"/>
        <end position="20"/>
    </location>
</feature>
<comment type="caution">
    <text evidence="3">The sequence shown here is derived from an EMBL/GenBank/DDBJ whole genome shotgun (WGS) entry which is preliminary data.</text>
</comment>
<evidence type="ECO:0000313" key="3">
    <source>
        <dbReference type="EMBL" id="KMO67539.1"/>
    </source>
</evidence>
<keyword evidence="1 2" id="KW-0732">Signal</keyword>
<dbReference type="PATRIC" id="fig|37916.4.peg.6807"/>
<dbReference type="InterPro" id="IPR019674">
    <property type="entry name" value="Lipoprotein_LpqN/LpqT-like"/>
</dbReference>
<reference evidence="3 4" key="1">
    <citation type="journal article" date="2015" name="Genome Biol. Evol.">
        <title>Characterization of Three Mycobacterium spp. with Potential Use in Bioremediation by Genome Sequencing and Comparative Genomics.</title>
        <authorList>
            <person name="Das S."/>
            <person name="Pettersson B.M."/>
            <person name="Behra P.R."/>
            <person name="Ramesh M."/>
            <person name="Dasgupta S."/>
            <person name="Bhattacharya A."/>
            <person name="Kirsebom L.A."/>
        </authorList>
    </citation>
    <scope>NUCLEOTIDE SEQUENCE [LARGE SCALE GENOMIC DNA]</scope>
    <source>
        <strain evidence="3 4">DSM 43826</strain>
    </source>
</reference>
<name>A0A0J6VBH9_9MYCO</name>
<sequence length="223" mass="23280" precursor="true">MTVRRVAAAAAVMLSVVGCAPEAPDYQAVWSTTSAPSAAPTSTAPGAAPVPIAAYLEQAGVAGQPVAPDRLTDITVTMPSPPGWRPYQNTNLAPGTRMIAKGDTYPTAMLMVFELKGDFNVAEALTHANVDAQMSQNFTQLGASTAPFDGFPSSMIEGSYDLNGARMHSYNRIVIATGAPPKSQRYLIQFTVTGFADKAAEQAGDIEAIIGGFSVTVPKPSSR</sequence>
<accession>A0A0J6VBH9</accession>
<gene>
    <name evidence="3" type="ORF">MCHLDSM_06790</name>
</gene>
<dbReference type="Pfam" id="PF10738">
    <property type="entry name" value="Lpp-LpqN"/>
    <property type="match status" value="1"/>
</dbReference>
<dbReference type="EMBL" id="JYNL01000069">
    <property type="protein sequence ID" value="KMO67539.1"/>
    <property type="molecule type" value="Genomic_DNA"/>
</dbReference>
<dbReference type="AlphaFoldDB" id="A0A0J6VBH9"/>
<dbReference type="PROSITE" id="PS51257">
    <property type="entry name" value="PROKAR_LIPOPROTEIN"/>
    <property type="match status" value="1"/>
</dbReference>
<dbReference type="SMR" id="A0A0J6VBH9"/>
<evidence type="ECO:0000256" key="2">
    <source>
        <dbReference type="SAM" id="SignalP"/>
    </source>
</evidence>
<keyword evidence="3" id="KW-0449">Lipoprotein</keyword>
<evidence type="ECO:0000256" key="1">
    <source>
        <dbReference type="ARBA" id="ARBA00022729"/>
    </source>
</evidence>
<protein>
    <submittedName>
        <fullName evidence="3">Putative lipoprotein LpqN</fullName>
    </submittedName>
</protein>
<proteinExistence type="predicted"/>
<evidence type="ECO:0000313" key="4">
    <source>
        <dbReference type="Proteomes" id="UP000036513"/>
    </source>
</evidence>
<dbReference type="RefSeq" id="WP_048473740.1">
    <property type="nucleotide sequence ID" value="NZ_JYNL01000069.1"/>
</dbReference>
<dbReference type="STRING" id="37916.MCHLDSM_06790"/>
<organism evidence="3 4">
    <name type="scientific">Mycolicibacterium chlorophenolicum</name>
    <dbReference type="NCBI Taxonomy" id="37916"/>
    <lineage>
        <taxon>Bacteria</taxon>
        <taxon>Bacillati</taxon>
        <taxon>Actinomycetota</taxon>
        <taxon>Actinomycetes</taxon>
        <taxon>Mycobacteriales</taxon>
        <taxon>Mycobacteriaceae</taxon>
        <taxon>Mycolicibacterium</taxon>
    </lineage>
</organism>
<feature type="chain" id="PRO_5039277902" evidence="2">
    <location>
        <begin position="21"/>
        <end position="223"/>
    </location>
</feature>
<dbReference type="Proteomes" id="UP000036513">
    <property type="component" value="Unassembled WGS sequence"/>
</dbReference>